<dbReference type="AlphaFoldDB" id="A0A6J7GTQ8"/>
<gene>
    <name evidence="1" type="ORF">UFOPK3614_00328</name>
</gene>
<sequence>MSEDTVAYQHLLSTLLEIHAKNRSASELADVDFVDFSESEIQLLAESLWANRFSESRIDFQDLVGKLVAEKAVQR</sequence>
<protein>
    <submittedName>
        <fullName evidence="1">Unannotated protein</fullName>
    </submittedName>
</protein>
<accession>A0A6J7GTQ8</accession>
<evidence type="ECO:0000313" key="1">
    <source>
        <dbReference type="EMBL" id="CAB4911771.1"/>
    </source>
</evidence>
<dbReference type="EMBL" id="CAFBMS010000010">
    <property type="protein sequence ID" value="CAB4911771.1"/>
    <property type="molecule type" value="Genomic_DNA"/>
</dbReference>
<proteinExistence type="predicted"/>
<name>A0A6J7GTQ8_9ZZZZ</name>
<organism evidence="1">
    <name type="scientific">freshwater metagenome</name>
    <dbReference type="NCBI Taxonomy" id="449393"/>
    <lineage>
        <taxon>unclassified sequences</taxon>
        <taxon>metagenomes</taxon>
        <taxon>ecological metagenomes</taxon>
    </lineage>
</organism>
<reference evidence="1" key="1">
    <citation type="submission" date="2020-05" db="EMBL/GenBank/DDBJ databases">
        <authorList>
            <person name="Chiriac C."/>
            <person name="Salcher M."/>
            <person name="Ghai R."/>
            <person name="Kavagutti S V."/>
        </authorList>
    </citation>
    <scope>NUCLEOTIDE SEQUENCE</scope>
</reference>